<proteinExistence type="predicted"/>
<gene>
    <name evidence="3" type="ORF">L0U89_05895</name>
</gene>
<evidence type="ECO:0000313" key="3">
    <source>
        <dbReference type="EMBL" id="MCF1750598.1"/>
    </source>
</evidence>
<organism evidence="3 4">
    <name type="scientific">Mariniradius sediminis</name>
    <dbReference type="NCBI Taxonomy" id="2909237"/>
    <lineage>
        <taxon>Bacteria</taxon>
        <taxon>Pseudomonadati</taxon>
        <taxon>Bacteroidota</taxon>
        <taxon>Cytophagia</taxon>
        <taxon>Cytophagales</taxon>
        <taxon>Cyclobacteriaceae</taxon>
        <taxon>Mariniradius</taxon>
    </lineage>
</organism>
<sequence>MKSFTIKILLIFFFALVLSCQSTEEPAIEDPILEDPKKEEPIPEKPKEDEPKEQGPVIGPNETVFKFINKNYAVFGNGKFWIMIHKMDGSLVDFKQSSVNSITEFVLPKNELVNVTFAWSVWNMNHSFITYTGIDPNSTWELEHKGDQQEYPPQYSGPLDRVLKVDPPKEGSIVSSVYALEKMGESDFRKSFLIHNGEETTSTITIPFPKAFEYFYWYIGGRIKMEGLAPGATVKSYSYENWNKAPEKIELMYDWEIEVGSKKLTDFQIIQPTAFTYQQQNFEFKINPGLPGYRRIYWEVLSKERNFKILDIPPQILSVLDFNPDLSNPTLMLSIIYNENTGYEDHIDMLFKGKKKVLVERTMYIKQYLPS</sequence>
<name>A0ABS9BR98_9BACT</name>
<dbReference type="EMBL" id="JAKEVZ010000003">
    <property type="protein sequence ID" value="MCF1750598.1"/>
    <property type="molecule type" value="Genomic_DNA"/>
</dbReference>
<keyword evidence="4" id="KW-1185">Reference proteome</keyword>
<feature type="compositionally biased region" description="Basic and acidic residues" evidence="1">
    <location>
        <begin position="34"/>
        <end position="53"/>
    </location>
</feature>
<feature type="chain" id="PRO_5046428480" description="Lipoprotein" evidence="2">
    <location>
        <begin position="23"/>
        <end position="371"/>
    </location>
</feature>
<keyword evidence="2" id="KW-0732">Signal</keyword>
<evidence type="ECO:0000256" key="2">
    <source>
        <dbReference type="SAM" id="SignalP"/>
    </source>
</evidence>
<evidence type="ECO:0008006" key="5">
    <source>
        <dbReference type="Google" id="ProtNLM"/>
    </source>
</evidence>
<protein>
    <recommendedName>
        <fullName evidence="5">Lipoprotein</fullName>
    </recommendedName>
</protein>
<evidence type="ECO:0000256" key="1">
    <source>
        <dbReference type="SAM" id="MobiDB-lite"/>
    </source>
</evidence>
<dbReference type="Proteomes" id="UP001201449">
    <property type="component" value="Unassembled WGS sequence"/>
</dbReference>
<feature type="signal peptide" evidence="2">
    <location>
        <begin position="1"/>
        <end position="22"/>
    </location>
</feature>
<dbReference type="PROSITE" id="PS51257">
    <property type="entry name" value="PROKAR_LIPOPROTEIN"/>
    <property type="match status" value="1"/>
</dbReference>
<comment type="caution">
    <text evidence="3">The sequence shown here is derived from an EMBL/GenBank/DDBJ whole genome shotgun (WGS) entry which is preliminary data.</text>
</comment>
<reference evidence="3 4" key="1">
    <citation type="submission" date="2022-01" db="EMBL/GenBank/DDBJ databases">
        <title>Mariniradius saccharolyticus sp. nov., isolated from sediment of a river.</title>
        <authorList>
            <person name="Liu H."/>
        </authorList>
    </citation>
    <scope>NUCLEOTIDE SEQUENCE [LARGE SCALE GENOMIC DNA]</scope>
    <source>
        <strain evidence="3 4">RY-2</strain>
    </source>
</reference>
<accession>A0ABS9BR98</accession>
<feature type="region of interest" description="Disordered" evidence="1">
    <location>
        <begin position="28"/>
        <end position="59"/>
    </location>
</feature>
<dbReference type="RefSeq" id="WP_234860682.1">
    <property type="nucleotide sequence ID" value="NZ_JAKEVZ010000003.1"/>
</dbReference>
<evidence type="ECO:0000313" key="4">
    <source>
        <dbReference type="Proteomes" id="UP001201449"/>
    </source>
</evidence>